<evidence type="ECO:0000256" key="3">
    <source>
        <dbReference type="ARBA" id="ARBA00022969"/>
    </source>
</evidence>
<dbReference type="GO" id="GO:0030435">
    <property type="term" value="P:sporulation resulting in formation of a cellular spore"/>
    <property type="evidence" value="ECO:0007669"/>
    <property type="project" value="UniProtKB-KW"/>
</dbReference>
<keyword evidence="3 4" id="KW-0749">Sporulation</keyword>
<reference evidence="6 9" key="1">
    <citation type="journal article" date="2015" name="Int. J. Syst. Evol. Microbiol.">
        <title>Bacillus glycinifermentans sp. nov., isolated from fermented soybean paste.</title>
        <authorList>
            <person name="Kim S.J."/>
            <person name="Dunlap C.A."/>
            <person name="Kwon S.W."/>
            <person name="Rooney A.P."/>
        </authorList>
    </citation>
    <scope>NUCLEOTIDE SEQUENCE [LARGE SCALE GENOMIC DNA]</scope>
    <source>
        <strain evidence="6 9">GO-13</strain>
    </source>
</reference>
<dbReference type="HAMAP" id="MF_00667">
    <property type="entry name" value="SspH"/>
    <property type="match status" value="1"/>
</dbReference>
<evidence type="ECO:0000256" key="2">
    <source>
        <dbReference type="ARBA" id="ARBA00006573"/>
    </source>
</evidence>
<evidence type="ECO:0000313" key="11">
    <source>
        <dbReference type="Proteomes" id="UP001341297"/>
    </source>
</evidence>
<name>A0A0J6ESS2_9BACI</name>
<dbReference type="GO" id="GO:0030436">
    <property type="term" value="P:asexual sporulation"/>
    <property type="evidence" value="ECO:0007669"/>
    <property type="project" value="UniProtKB-UniRule"/>
</dbReference>
<dbReference type="PATRIC" id="fig|1664069.3.peg.2524"/>
<dbReference type="Proteomes" id="UP000036168">
    <property type="component" value="Unassembled WGS sequence"/>
</dbReference>
<reference evidence="6" key="2">
    <citation type="submission" date="2015-10" db="EMBL/GenBank/DDBJ databases">
        <authorList>
            <person name="Gilbert D.G."/>
        </authorList>
    </citation>
    <scope>NUCLEOTIDE SEQUENCE</scope>
    <source>
        <strain evidence="6">GO-13</strain>
    </source>
</reference>
<accession>A0A0J6ESS2</accession>
<evidence type="ECO:0000313" key="7">
    <source>
        <dbReference type="EMBL" id="MEC0486894.1"/>
    </source>
</evidence>
<dbReference type="RefSeq" id="WP_046132089.1">
    <property type="nucleotide sequence ID" value="NZ_CP023481.1"/>
</dbReference>
<sequence>MNTQRAQEIVESPVMVDVTYNGRPIYIQHVDQQNETARIYPLGQPENEQEVPLASLKEQ</sequence>
<evidence type="ECO:0000256" key="4">
    <source>
        <dbReference type="HAMAP-Rule" id="MF_00667"/>
    </source>
</evidence>
<dbReference type="OrthoDB" id="1683648at2"/>
<reference evidence="8 10" key="3">
    <citation type="submission" date="2019-01" db="EMBL/GenBank/DDBJ databases">
        <title>Genome sequence of Bacillus glycinifermentans SRCM103574.</title>
        <authorList>
            <person name="Kong H.-J."/>
            <person name="Jeong S.-Y."/>
            <person name="Jeong D.-Y."/>
        </authorList>
    </citation>
    <scope>NUCLEOTIDE SEQUENCE [LARGE SCALE GENOMIC DNA]</scope>
    <source>
        <strain evidence="8 10">SRCM103574</strain>
    </source>
</reference>
<evidence type="ECO:0000256" key="5">
    <source>
        <dbReference type="SAM" id="MobiDB-lite"/>
    </source>
</evidence>
<dbReference type="GO" id="GO:0042601">
    <property type="term" value="C:endospore-forming forespore"/>
    <property type="evidence" value="ECO:0007669"/>
    <property type="project" value="InterPro"/>
</dbReference>
<feature type="region of interest" description="Disordered" evidence="5">
    <location>
        <begin position="40"/>
        <end position="59"/>
    </location>
</feature>
<protein>
    <recommendedName>
        <fullName evidence="4">Small, acid-soluble spore protein H</fullName>
        <shortName evidence="4">SASP H</shortName>
    </recommendedName>
</protein>
<dbReference type="NCBIfam" id="NF002867">
    <property type="entry name" value="PRK03174.1"/>
    <property type="match status" value="1"/>
</dbReference>
<gene>
    <name evidence="4" type="primary">sspH</name>
    <name evidence="6" type="ORF">AB447_212835</name>
    <name evidence="8" type="ORF">EQZ20_16250</name>
    <name evidence="7" type="ORF">P8828_19225</name>
</gene>
<organism evidence="6 9">
    <name type="scientific">Bacillus glycinifermentans</name>
    <dbReference type="NCBI Taxonomy" id="1664069"/>
    <lineage>
        <taxon>Bacteria</taxon>
        <taxon>Bacillati</taxon>
        <taxon>Bacillota</taxon>
        <taxon>Bacilli</taxon>
        <taxon>Bacillales</taxon>
        <taxon>Bacillaceae</taxon>
        <taxon>Bacillus</taxon>
    </lineage>
</organism>
<comment type="similarity">
    <text evidence="2 4">Belongs to the SspH family.</text>
</comment>
<dbReference type="Proteomes" id="UP001341297">
    <property type="component" value="Unassembled WGS sequence"/>
</dbReference>
<proteinExistence type="evidence at transcript level"/>
<evidence type="ECO:0000313" key="9">
    <source>
        <dbReference type="Proteomes" id="UP000036168"/>
    </source>
</evidence>
<dbReference type="Proteomes" id="UP000288675">
    <property type="component" value="Chromosome"/>
</dbReference>
<dbReference type="STRING" id="1664069.BGLY_3230"/>
<dbReference type="GeneID" id="82854226"/>
<dbReference type="EMBL" id="JARRTL010000025">
    <property type="protein sequence ID" value="MEC0486894.1"/>
    <property type="molecule type" value="Genomic_DNA"/>
</dbReference>
<dbReference type="NCBIfam" id="TIGR02861">
    <property type="entry name" value="SASP_H"/>
    <property type="match status" value="1"/>
</dbReference>
<evidence type="ECO:0000256" key="1">
    <source>
        <dbReference type="ARBA" id="ARBA00004288"/>
    </source>
</evidence>
<dbReference type="Pfam" id="PF08141">
    <property type="entry name" value="SspH"/>
    <property type="match status" value="1"/>
</dbReference>
<accession>A0A0J6HMU1</accession>
<comment type="induction">
    <text evidence="4">Expressed only in the forespore compartment of sporulating cells.</text>
</comment>
<dbReference type="EMBL" id="CP035232">
    <property type="protein sequence ID" value="QAT67915.1"/>
    <property type="molecule type" value="Genomic_DNA"/>
</dbReference>
<evidence type="ECO:0000313" key="6">
    <source>
        <dbReference type="EMBL" id="KRT95370.1"/>
    </source>
</evidence>
<evidence type="ECO:0000313" key="10">
    <source>
        <dbReference type="Proteomes" id="UP000288675"/>
    </source>
</evidence>
<reference evidence="7 11" key="4">
    <citation type="submission" date="2023-03" db="EMBL/GenBank/DDBJ databases">
        <title>Agriculturally important microbes genome sequencing.</title>
        <authorList>
            <person name="Dunlap C."/>
        </authorList>
    </citation>
    <scope>NUCLEOTIDE SEQUENCE [LARGE SCALE GENOMIC DNA]</scope>
    <source>
        <strain evidence="7 11">CBP-3203</strain>
    </source>
</reference>
<evidence type="ECO:0000313" key="8">
    <source>
        <dbReference type="EMBL" id="QAT67915.1"/>
    </source>
</evidence>
<dbReference type="EMBL" id="LECW02000004">
    <property type="protein sequence ID" value="KRT95370.1"/>
    <property type="molecule type" value="Genomic_DNA"/>
</dbReference>
<dbReference type="InterPro" id="IPR012610">
    <property type="entry name" value="SASP_SspH"/>
</dbReference>
<comment type="subcellular location">
    <subcellularLocation>
        <location evidence="1 4">Spore core</location>
    </subcellularLocation>
</comment>
<keyword evidence="11" id="KW-1185">Reference proteome</keyword>
<dbReference type="AlphaFoldDB" id="A0A0J6ESS2"/>